<feature type="compositionally biased region" description="Basic and acidic residues" evidence="1">
    <location>
        <begin position="310"/>
        <end position="321"/>
    </location>
</feature>
<dbReference type="InterPro" id="IPR001005">
    <property type="entry name" value="SANT/Myb"/>
</dbReference>
<comment type="caution">
    <text evidence="3">The sequence shown here is derived from an EMBL/GenBank/DDBJ whole genome shotgun (WGS) entry which is preliminary data.</text>
</comment>
<reference evidence="3" key="1">
    <citation type="submission" date="2019-04" db="EMBL/GenBank/DDBJ databases">
        <title>Sequencing of skin fungus with MAO and IRED activity.</title>
        <authorList>
            <person name="Marsaioli A.J."/>
            <person name="Bonatto J.M.C."/>
            <person name="Reis Junior O."/>
        </authorList>
    </citation>
    <scope>NUCLEOTIDE SEQUENCE</scope>
    <source>
        <strain evidence="3">30M1</strain>
    </source>
</reference>
<evidence type="ECO:0000259" key="2">
    <source>
        <dbReference type="PROSITE" id="PS50090"/>
    </source>
</evidence>
<organism evidence="3 4">
    <name type="scientific">Curvularia kusanoi</name>
    <name type="common">Cochliobolus kusanoi</name>
    <dbReference type="NCBI Taxonomy" id="90978"/>
    <lineage>
        <taxon>Eukaryota</taxon>
        <taxon>Fungi</taxon>
        <taxon>Dikarya</taxon>
        <taxon>Ascomycota</taxon>
        <taxon>Pezizomycotina</taxon>
        <taxon>Dothideomycetes</taxon>
        <taxon>Pleosporomycetidae</taxon>
        <taxon>Pleosporales</taxon>
        <taxon>Pleosporineae</taxon>
        <taxon>Pleosporaceae</taxon>
        <taxon>Curvularia</taxon>
    </lineage>
</organism>
<feature type="compositionally biased region" description="Basic and acidic residues" evidence="1">
    <location>
        <begin position="73"/>
        <end position="90"/>
    </location>
</feature>
<accession>A0A9P4W2A2</accession>
<evidence type="ECO:0000256" key="1">
    <source>
        <dbReference type="SAM" id="MobiDB-lite"/>
    </source>
</evidence>
<feature type="region of interest" description="Disordered" evidence="1">
    <location>
        <begin position="185"/>
        <end position="421"/>
    </location>
</feature>
<gene>
    <name evidence="3" type="ORF">E8E13_000686</name>
</gene>
<name>A0A9P4W2A2_CURKU</name>
<feature type="region of interest" description="Disordered" evidence="1">
    <location>
        <begin position="20"/>
        <end position="90"/>
    </location>
</feature>
<feature type="compositionally biased region" description="Polar residues" evidence="1">
    <location>
        <begin position="329"/>
        <end position="346"/>
    </location>
</feature>
<evidence type="ECO:0000313" key="3">
    <source>
        <dbReference type="EMBL" id="KAF2994475.1"/>
    </source>
</evidence>
<dbReference type="SUPFAM" id="SSF46689">
    <property type="entry name" value="Homeodomain-like"/>
    <property type="match status" value="1"/>
</dbReference>
<feature type="compositionally biased region" description="Polar residues" evidence="1">
    <location>
        <begin position="355"/>
        <end position="377"/>
    </location>
</feature>
<dbReference type="AlphaFoldDB" id="A0A9P4W2A2"/>
<dbReference type="Proteomes" id="UP000801428">
    <property type="component" value="Unassembled WGS sequence"/>
</dbReference>
<protein>
    <recommendedName>
        <fullName evidence="2">Myb-like domain-containing protein</fullName>
    </recommendedName>
</protein>
<evidence type="ECO:0000313" key="4">
    <source>
        <dbReference type="Proteomes" id="UP000801428"/>
    </source>
</evidence>
<dbReference type="OrthoDB" id="5427780at2759"/>
<dbReference type="InterPro" id="IPR009057">
    <property type="entry name" value="Homeodomain-like_sf"/>
</dbReference>
<feature type="compositionally biased region" description="Basic residues" evidence="1">
    <location>
        <begin position="378"/>
        <end position="397"/>
    </location>
</feature>
<keyword evidence="4" id="KW-1185">Reference proteome</keyword>
<feature type="compositionally biased region" description="Low complexity" evidence="1">
    <location>
        <begin position="275"/>
        <end position="289"/>
    </location>
</feature>
<dbReference type="PROSITE" id="PS50090">
    <property type="entry name" value="MYB_LIKE"/>
    <property type="match status" value="1"/>
</dbReference>
<dbReference type="EMBL" id="SWKU01000040">
    <property type="protein sequence ID" value="KAF2994475.1"/>
    <property type="molecule type" value="Genomic_DNA"/>
</dbReference>
<sequence length="477" mass="52205">MTDPTQRRISKAFLLGFSDKPFIDTSPPKPRRSSGFTTAAKTHPGGLIEWAASDGRRGRLSGSGKARTLAAEEPGRAASKKESKAASKKDEVVDGGVLGVGGIFEGWPATGSVKHAAQSNKPAQSVKAAQSEKPAPSVKPAQSVKPAESVKPVESGWTEGQDKKLIEFKSDAKLRSWREIAGELDKEMDECKERFTKIKPKDWRPPPTSSKKEKGKQGQYEKKQNENKEEEKKNEMEVPGWGDMPFDVDNGGGNNDTWKNDSGGCDGEWSKNDDNAGGAFDGDQADGWGVVDNKSEKKDSNAGAWDWGGTDDKAADNKVDGGFEGDNAWGNNTGNDGANDVTTWQMHNEPKNPSHKSASNKAVSNKPVSNRAQSNKAPSRKSSHKHSSKHPEHKHSSKNSDRRSSNPAPPQTVYELKPDDTFSASDLRLIARILQQDTNMVWDRLSWRFRDKTGRNLHADVFEEKVTGGLERRNSTE</sequence>
<feature type="domain" description="Myb-like" evidence="2">
    <location>
        <begin position="157"/>
        <end position="199"/>
    </location>
</feature>
<proteinExistence type="predicted"/>
<feature type="region of interest" description="Disordered" evidence="1">
    <location>
        <begin position="112"/>
        <end position="160"/>
    </location>
</feature>
<feature type="compositionally biased region" description="Basic and acidic residues" evidence="1">
    <location>
        <begin position="185"/>
        <end position="236"/>
    </location>
</feature>
<dbReference type="Pfam" id="PF13921">
    <property type="entry name" value="Myb_DNA-bind_6"/>
    <property type="match status" value="1"/>
</dbReference>